<dbReference type="OrthoDB" id="9801717at2"/>
<comment type="caution">
    <text evidence="7">The sequence shown here is derived from an EMBL/GenBank/DDBJ whole genome shotgun (WGS) entry which is preliminary data.</text>
</comment>
<evidence type="ECO:0000259" key="6">
    <source>
        <dbReference type="PROSITE" id="PS51898"/>
    </source>
</evidence>
<dbReference type="Gene3D" id="1.10.443.10">
    <property type="entry name" value="Intergrase catalytic core"/>
    <property type="match status" value="1"/>
</dbReference>
<dbReference type="PANTHER" id="PTHR30349:SF41">
    <property type="entry name" value="INTEGRASE_RECOMBINASE PROTEIN MJ0367-RELATED"/>
    <property type="match status" value="1"/>
</dbReference>
<protein>
    <submittedName>
        <fullName evidence="7">Tyrosine recombinase XerC</fullName>
    </submittedName>
</protein>
<evidence type="ECO:0000256" key="1">
    <source>
        <dbReference type="ARBA" id="ARBA00008857"/>
    </source>
</evidence>
<evidence type="ECO:0000256" key="2">
    <source>
        <dbReference type="ARBA" id="ARBA00022908"/>
    </source>
</evidence>
<dbReference type="EMBL" id="BBMR01000017">
    <property type="protein sequence ID" value="GAL22975.1"/>
    <property type="molecule type" value="Genomic_DNA"/>
</dbReference>
<dbReference type="Pfam" id="PF00589">
    <property type="entry name" value="Phage_integrase"/>
    <property type="match status" value="1"/>
</dbReference>
<evidence type="ECO:0000256" key="3">
    <source>
        <dbReference type="ARBA" id="ARBA00023125"/>
    </source>
</evidence>
<evidence type="ECO:0000256" key="4">
    <source>
        <dbReference type="ARBA" id="ARBA00023172"/>
    </source>
</evidence>
<dbReference type="InterPro" id="IPR013762">
    <property type="entry name" value="Integrase-like_cat_sf"/>
</dbReference>
<dbReference type="AlphaFoldDB" id="A0A090S5L1"/>
<dbReference type="PANTHER" id="PTHR30349">
    <property type="entry name" value="PHAGE INTEGRASE-RELATED"/>
    <property type="match status" value="1"/>
</dbReference>
<dbReference type="GO" id="GO:0006310">
    <property type="term" value="P:DNA recombination"/>
    <property type="evidence" value="ECO:0007669"/>
    <property type="project" value="UniProtKB-KW"/>
</dbReference>
<dbReference type="InterPro" id="IPR011010">
    <property type="entry name" value="DNA_brk_join_enz"/>
</dbReference>
<dbReference type="PROSITE" id="PS51898">
    <property type="entry name" value="TYR_RECOMBINASE"/>
    <property type="match status" value="1"/>
</dbReference>
<evidence type="ECO:0000313" key="7">
    <source>
        <dbReference type="EMBL" id="GAL22975.1"/>
    </source>
</evidence>
<keyword evidence="8" id="KW-1185">Reference proteome</keyword>
<dbReference type="GO" id="GO:0003677">
    <property type="term" value="F:DNA binding"/>
    <property type="evidence" value="ECO:0007669"/>
    <property type="project" value="UniProtKB-KW"/>
</dbReference>
<reference evidence="7 8" key="1">
    <citation type="submission" date="2014-09" db="EMBL/GenBank/DDBJ databases">
        <title>Vibrio maritimus JCM 19235. (C45) whole genome shotgun sequence.</title>
        <authorList>
            <person name="Sawabe T."/>
            <person name="Meirelles P."/>
            <person name="Nakanishi M."/>
            <person name="Sayaka M."/>
            <person name="Hattori M."/>
            <person name="Ohkuma M."/>
        </authorList>
    </citation>
    <scope>NUCLEOTIDE SEQUENCE [LARGE SCALE GENOMIC DNA]</scope>
    <source>
        <strain evidence="8">JCM19235</strain>
    </source>
</reference>
<gene>
    <name evidence="7" type="ORF">JCM19235_1276</name>
</gene>
<evidence type="ECO:0000313" key="8">
    <source>
        <dbReference type="Proteomes" id="UP000029228"/>
    </source>
</evidence>
<proteinExistence type="inferred from homology"/>
<accession>A0A090S5L1</accession>
<dbReference type="Proteomes" id="UP000029228">
    <property type="component" value="Unassembled WGS sequence"/>
</dbReference>
<dbReference type="GO" id="GO:0015074">
    <property type="term" value="P:DNA integration"/>
    <property type="evidence" value="ECO:0007669"/>
    <property type="project" value="UniProtKB-KW"/>
</dbReference>
<keyword evidence="4" id="KW-0233">DNA recombination</keyword>
<evidence type="ECO:0000256" key="5">
    <source>
        <dbReference type="SAM" id="MobiDB-lite"/>
    </source>
</evidence>
<comment type="similarity">
    <text evidence="1">Belongs to the 'phage' integrase family.</text>
</comment>
<feature type="domain" description="Tyr recombinase" evidence="6">
    <location>
        <begin position="19"/>
        <end position="210"/>
    </location>
</feature>
<dbReference type="InterPro" id="IPR050090">
    <property type="entry name" value="Tyrosine_recombinase_XerCD"/>
</dbReference>
<keyword evidence="3" id="KW-0238">DNA-binding</keyword>
<dbReference type="InterPro" id="IPR002104">
    <property type="entry name" value="Integrase_catalytic"/>
</dbReference>
<name>A0A090S5L1_9VIBR</name>
<organism evidence="7 8">
    <name type="scientific">Vibrio maritimus</name>
    <dbReference type="NCBI Taxonomy" id="990268"/>
    <lineage>
        <taxon>Bacteria</taxon>
        <taxon>Pseudomonadati</taxon>
        <taxon>Pseudomonadota</taxon>
        <taxon>Gammaproteobacteria</taxon>
        <taxon>Vibrionales</taxon>
        <taxon>Vibrionaceae</taxon>
        <taxon>Vibrio</taxon>
    </lineage>
</organism>
<feature type="region of interest" description="Disordered" evidence="5">
    <location>
        <begin position="1"/>
        <end position="21"/>
    </location>
</feature>
<keyword evidence="2" id="KW-0229">DNA integration</keyword>
<dbReference type="STRING" id="990268.JCM19235_1276"/>
<reference evidence="7 8" key="2">
    <citation type="submission" date="2014-09" db="EMBL/GenBank/DDBJ databases">
        <authorList>
            <consortium name="NBRP consortium"/>
            <person name="Sawabe T."/>
            <person name="Meirelles P."/>
            <person name="Nakanishi M."/>
            <person name="Sayaka M."/>
            <person name="Hattori M."/>
            <person name="Ohkuma M."/>
        </authorList>
    </citation>
    <scope>NUCLEOTIDE SEQUENCE [LARGE SCALE GENOMIC DNA]</scope>
    <source>
        <strain evidence="8">JCM19235</strain>
    </source>
</reference>
<dbReference type="SUPFAM" id="SSF56349">
    <property type="entry name" value="DNA breaking-rejoining enzymes"/>
    <property type="match status" value="1"/>
</dbReference>
<sequence length="213" mass="24755">MVEEKKRKGRRKGEKGKRGQAPIPSRDLVIEFIDRCADHRHPARNQAIMTVFFSLGLRPKEASKLKLGDVYDFDRDELRDDLFLDKEYTKRAKTRILPMTGSMLKKYLLPYILERKNAGRRFRPDQALFLSQKGGHFSPNSLGNLMNDFLEKRFEFRRGSSYSARRFFATTMYRNEVGLKTIQELMGHASISTTQIYTVPSEEQKQDAVRGVL</sequence>